<dbReference type="HOGENOM" id="CLU_054243_5_0_1"/>
<dbReference type="VEuPathDB" id="FungiDB:MYCFIDRAFT_83981"/>
<name>M3AHA5_PSEFD</name>
<dbReference type="Proteomes" id="UP000016932">
    <property type="component" value="Unassembled WGS sequence"/>
</dbReference>
<organism evidence="1 2">
    <name type="scientific">Pseudocercospora fijiensis (strain CIRAD86)</name>
    <name type="common">Black leaf streak disease fungus</name>
    <name type="synonym">Mycosphaerella fijiensis</name>
    <dbReference type="NCBI Taxonomy" id="383855"/>
    <lineage>
        <taxon>Eukaryota</taxon>
        <taxon>Fungi</taxon>
        <taxon>Dikarya</taxon>
        <taxon>Ascomycota</taxon>
        <taxon>Pezizomycotina</taxon>
        <taxon>Dothideomycetes</taxon>
        <taxon>Dothideomycetidae</taxon>
        <taxon>Mycosphaerellales</taxon>
        <taxon>Mycosphaerellaceae</taxon>
        <taxon>Pseudocercospora</taxon>
    </lineage>
</organism>
<dbReference type="SUPFAM" id="SSF54695">
    <property type="entry name" value="POZ domain"/>
    <property type="match status" value="1"/>
</dbReference>
<dbReference type="EMBL" id="KB446573">
    <property type="protein sequence ID" value="EME76882.1"/>
    <property type="molecule type" value="Genomic_DNA"/>
</dbReference>
<proteinExistence type="predicted"/>
<gene>
    <name evidence="1" type="ORF">MYCFIDRAFT_83981</name>
</gene>
<dbReference type="AlphaFoldDB" id="M3AHA5"/>
<sequence>MERYDIVDEGDIILQVQDSIELRVYSQVLRLNSSVFRAMLGKDWAEGKALIGANAGTPFCLELPDDDPEAMKLLCLVLHNRDYLSALPSPSAFLKYAEVVDKYNCAMAATLFSNVCLQHFQNMGPARIDLRGYAQILLATIRLDTASRFAFFAHVLMFHWNISDLLNARCEE</sequence>
<dbReference type="STRING" id="383855.M3AHA5"/>
<dbReference type="GeneID" id="19342131"/>
<dbReference type="OrthoDB" id="3633414at2759"/>
<dbReference type="KEGG" id="pfj:MYCFIDRAFT_83981"/>
<keyword evidence="2" id="KW-1185">Reference proteome</keyword>
<dbReference type="InterPro" id="IPR011333">
    <property type="entry name" value="SKP1/BTB/POZ_sf"/>
</dbReference>
<protein>
    <recommendedName>
        <fullName evidence="3">BTB domain-containing protein</fullName>
    </recommendedName>
</protein>
<evidence type="ECO:0000313" key="1">
    <source>
        <dbReference type="EMBL" id="EME76882.1"/>
    </source>
</evidence>
<reference evidence="1 2" key="1">
    <citation type="journal article" date="2012" name="PLoS Pathog.">
        <title>Diverse lifestyles and strategies of plant pathogenesis encoded in the genomes of eighteen Dothideomycetes fungi.</title>
        <authorList>
            <person name="Ohm R.A."/>
            <person name="Feau N."/>
            <person name="Henrissat B."/>
            <person name="Schoch C.L."/>
            <person name="Horwitz B.A."/>
            <person name="Barry K.W."/>
            <person name="Condon B.J."/>
            <person name="Copeland A.C."/>
            <person name="Dhillon B."/>
            <person name="Glaser F."/>
            <person name="Hesse C.N."/>
            <person name="Kosti I."/>
            <person name="LaButti K."/>
            <person name="Lindquist E.A."/>
            <person name="Lucas S."/>
            <person name="Salamov A.A."/>
            <person name="Bradshaw R.E."/>
            <person name="Ciuffetti L."/>
            <person name="Hamelin R.C."/>
            <person name="Kema G.H.J."/>
            <person name="Lawrence C."/>
            <person name="Scott J.A."/>
            <person name="Spatafora J.W."/>
            <person name="Turgeon B.G."/>
            <person name="de Wit P.J.G.M."/>
            <person name="Zhong S."/>
            <person name="Goodwin S.B."/>
            <person name="Grigoriev I.V."/>
        </authorList>
    </citation>
    <scope>NUCLEOTIDE SEQUENCE [LARGE SCALE GENOMIC DNA]</scope>
    <source>
        <strain evidence="1 2">CIRAD86</strain>
    </source>
</reference>
<evidence type="ECO:0008006" key="3">
    <source>
        <dbReference type="Google" id="ProtNLM"/>
    </source>
</evidence>
<evidence type="ECO:0000313" key="2">
    <source>
        <dbReference type="Proteomes" id="UP000016932"/>
    </source>
</evidence>
<dbReference type="RefSeq" id="XP_007932527.1">
    <property type="nucleotide sequence ID" value="XM_007934336.1"/>
</dbReference>
<dbReference type="Gene3D" id="3.30.710.10">
    <property type="entry name" value="Potassium Channel Kv1.1, Chain A"/>
    <property type="match status" value="1"/>
</dbReference>
<accession>M3AHA5</accession>